<evidence type="ECO:0000256" key="1">
    <source>
        <dbReference type="ARBA" id="ARBA00007905"/>
    </source>
</evidence>
<feature type="region of interest" description="Disordered" evidence="4">
    <location>
        <begin position="369"/>
        <end position="400"/>
    </location>
</feature>
<dbReference type="PANTHER" id="PTHR43827">
    <property type="entry name" value="2,5-DIKETO-D-GLUCONIC ACID REDUCTASE"/>
    <property type="match status" value="1"/>
</dbReference>
<comment type="similarity">
    <text evidence="1">Belongs to the aldo/keto reductase family.</text>
</comment>
<dbReference type="PRINTS" id="PR00069">
    <property type="entry name" value="ALDKETRDTASE"/>
</dbReference>
<evidence type="ECO:0000256" key="2">
    <source>
        <dbReference type="ARBA" id="ARBA00022857"/>
    </source>
</evidence>
<sequence>MEDGVEGVSSTNAASRGRWNRWNRTARSQTEGQGDQDGQGGQDGQGHAWRRARGDLKEIDLPTREIEDSQVLKVLKLDGAKRPGVGCRVRLRNGLEMPQLGLGSGGLEGKEGREAICTALRAGYRLIDTALFYRTETEIAAGMRMAGVKRDEVFLCTKVLQKAHAADAQVRDSLKESLRNLGTNYVDLYIIHNPRAGRIKEVWSLLLKLREEGLCKAVGVSNFGVAQLEGLRQAGLELPEVNQIEVHCWRQLPEVTAYHAQRGIATMCMAPLARGRMLGRSDLAKMAEEMGRTEAELAIRWSLQQGYIPIPKSINSERILLNMADGFDLAESQMERIQRLNSGFMSCTMASPCYELPWELVADNIPDPATWGGDRKSKGNGKGHGKGKSKTSHSSYQRWC</sequence>
<name>A0ABP0S699_9DINO</name>
<evidence type="ECO:0000256" key="4">
    <source>
        <dbReference type="SAM" id="MobiDB-lite"/>
    </source>
</evidence>
<protein>
    <submittedName>
        <fullName evidence="6">Uncharacterized oxidoreductase Mflv_4205</fullName>
    </submittedName>
</protein>
<dbReference type="Gene3D" id="3.20.20.100">
    <property type="entry name" value="NADP-dependent oxidoreductase domain"/>
    <property type="match status" value="1"/>
</dbReference>
<reference evidence="6 7" key="1">
    <citation type="submission" date="2024-02" db="EMBL/GenBank/DDBJ databases">
        <authorList>
            <person name="Chen Y."/>
            <person name="Shah S."/>
            <person name="Dougan E. K."/>
            <person name="Thang M."/>
            <person name="Chan C."/>
        </authorList>
    </citation>
    <scope>NUCLEOTIDE SEQUENCE [LARGE SCALE GENOMIC DNA]</scope>
</reference>
<keyword evidence="3" id="KW-0560">Oxidoreductase</keyword>
<dbReference type="InterPro" id="IPR018170">
    <property type="entry name" value="Aldo/ket_reductase_CS"/>
</dbReference>
<evidence type="ECO:0000313" key="7">
    <source>
        <dbReference type="Proteomes" id="UP001642464"/>
    </source>
</evidence>
<dbReference type="PROSITE" id="PS00062">
    <property type="entry name" value="ALDOKETO_REDUCTASE_2"/>
    <property type="match status" value="1"/>
</dbReference>
<keyword evidence="7" id="KW-1185">Reference proteome</keyword>
<dbReference type="Pfam" id="PF00248">
    <property type="entry name" value="Aldo_ket_red"/>
    <property type="match status" value="1"/>
</dbReference>
<feature type="compositionally biased region" description="Polar residues" evidence="4">
    <location>
        <begin position="22"/>
        <end position="31"/>
    </location>
</feature>
<feature type="compositionally biased region" description="Gly residues" evidence="4">
    <location>
        <begin position="35"/>
        <end position="44"/>
    </location>
</feature>
<dbReference type="InterPro" id="IPR036812">
    <property type="entry name" value="NAD(P)_OxRdtase_dom_sf"/>
</dbReference>
<dbReference type="PANTHER" id="PTHR43827:SF3">
    <property type="entry name" value="NADP-DEPENDENT OXIDOREDUCTASE DOMAIN-CONTAINING PROTEIN"/>
    <property type="match status" value="1"/>
</dbReference>
<proteinExistence type="inferred from homology"/>
<gene>
    <name evidence="6" type="ORF">SCF082_LOCUS50189</name>
</gene>
<dbReference type="Proteomes" id="UP001642464">
    <property type="component" value="Unassembled WGS sequence"/>
</dbReference>
<accession>A0ABP0S699</accession>
<evidence type="ECO:0000313" key="6">
    <source>
        <dbReference type="EMBL" id="CAK9107841.1"/>
    </source>
</evidence>
<dbReference type="InterPro" id="IPR020471">
    <property type="entry name" value="AKR"/>
</dbReference>
<evidence type="ECO:0000259" key="5">
    <source>
        <dbReference type="Pfam" id="PF00248"/>
    </source>
</evidence>
<organism evidence="6 7">
    <name type="scientific">Durusdinium trenchii</name>
    <dbReference type="NCBI Taxonomy" id="1381693"/>
    <lineage>
        <taxon>Eukaryota</taxon>
        <taxon>Sar</taxon>
        <taxon>Alveolata</taxon>
        <taxon>Dinophyceae</taxon>
        <taxon>Suessiales</taxon>
        <taxon>Symbiodiniaceae</taxon>
        <taxon>Durusdinium</taxon>
    </lineage>
</organism>
<evidence type="ECO:0000256" key="3">
    <source>
        <dbReference type="ARBA" id="ARBA00023002"/>
    </source>
</evidence>
<feature type="compositionally biased region" description="Basic residues" evidence="4">
    <location>
        <begin position="378"/>
        <end position="391"/>
    </location>
</feature>
<feature type="region of interest" description="Disordered" evidence="4">
    <location>
        <begin position="1"/>
        <end position="49"/>
    </location>
</feature>
<feature type="domain" description="NADP-dependent oxidoreductase" evidence="5">
    <location>
        <begin position="101"/>
        <end position="341"/>
    </location>
</feature>
<dbReference type="CDD" id="cd19071">
    <property type="entry name" value="AKR_AKR1-5-like"/>
    <property type="match status" value="1"/>
</dbReference>
<dbReference type="InterPro" id="IPR023210">
    <property type="entry name" value="NADP_OxRdtase_dom"/>
</dbReference>
<dbReference type="SUPFAM" id="SSF51430">
    <property type="entry name" value="NAD(P)-linked oxidoreductase"/>
    <property type="match status" value="1"/>
</dbReference>
<comment type="caution">
    <text evidence="6">The sequence shown here is derived from an EMBL/GenBank/DDBJ whole genome shotgun (WGS) entry which is preliminary data.</text>
</comment>
<dbReference type="EMBL" id="CAXAMM010042984">
    <property type="protein sequence ID" value="CAK9107841.1"/>
    <property type="molecule type" value="Genomic_DNA"/>
</dbReference>
<keyword evidence="2" id="KW-0521">NADP</keyword>